<name>A0A3S5A6I0_9PLAT</name>
<keyword evidence="3" id="KW-1185">Reference proteome</keyword>
<comment type="caution">
    <text evidence="2">The sequence shown here is derived from an EMBL/GenBank/DDBJ whole genome shotgun (WGS) entry which is preliminary data.</text>
</comment>
<feature type="compositionally biased region" description="Polar residues" evidence="1">
    <location>
        <begin position="23"/>
        <end position="33"/>
    </location>
</feature>
<proteinExistence type="predicted"/>
<feature type="compositionally biased region" description="Low complexity" evidence="1">
    <location>
        <begin position="34"/>
        <end position="64"/>
    </location>
</feature>
<evidence type="ECO:0000256" key="1">
    <source>
        <dbReference type="SAM" id="MobiDB-lite"/>
    </source>
</evidence>
<sequence>MTGRAVSPRDQTLLSPGQLAAGSETNQVSQAFTSSGSMQYMRSSSGDKIQSTVQSLPSSSSYQQHTQKKKSLRWPLCPSAAHSSAKNRTQTAPGSFELISSEVVDRLILVARMIAAETCRMRRHQMLPAGPNLAPPRHGPYQLSLACPPETSTATGEACTRQCMLETQGIEFSSAQDNVDMRVLNSPVSPLTCSLGLGLDSAAANKKAQNAIEAPSEDAGKPRMADGTESGDDSSSDPLDSLALRITIAGLHTRQVKLRHMRRKIRCLEDKVM</sequence>
<evidence type="ECO:0000313" key="3">
    <source>
        <dbReference type="Proteomes" id="UP000784294"/>
    </source>
</evidence>
<dbReference type="Proteomes" id="UP000784294">
    <property type="component" value="Unassembled WGS sequence"/>
</dbReference>
<reference evidence="2" key="1">
    <citation type="submission" date="2018-11" db="EMBL/GenBank/DDBJ databases">
        <authorList>
            <consortium name="Pathogen Informatics"/>
        </authorList>
    </citation>
    <scope>NUCLEOTIDE SEQUENCE</scope>
</reference>
<accession>A0A3S5A6I0</accession>
<organism evidence="2 3">
    <name type="scientific">Protopolystoma xenopodis</name>
    <dbReference type="NCBI Taxonomy" id="117903"/>
    <lineage>
        <taxon>Eukaryota</taxon>
        <taxon>Metazoa</taxon>
        <taxon>Spiralia</taxon>
        <taxon>Lophotrochozoa</taxon>
        <taxon>Platyhelminthes</taxon>
        <taxon>Monogenea</taxon>
        <taxon>Polyopisthocotylea</taxon>
        <taxon>Polystomatidea</taxon>
        <taxon>Polystomatidae</taxon>
        <taxon>Protopolystoma</taxon>
    </lineage>
</organism>
<gene>
    <name evidence="2" type="ORF">PXEA_LOCUS1740</name>
</gene>
<protein>
    <submittedName>
        <fullName evidence="2">Uncharacterized protein</fullName>
    </submittedName>
</protein>
<feature type="region of interest" description="Disordered" evidence="1">
    <location>
        <begin position="1"/>
        <end position="74"/>
    </location>
</feature>
<feature type="region of interest" description="Disordered" evidence="1">
    <location>
        <begin position="208"/>
        <end position="238"/>
    </location>
</feature>
<evidence type="ECO:0000313" key="2">
    <source>
        <dbReference type="EMBL" id="VEL08300.1"/>
    </source>
</evidence>
<dbReference type="EMBL" id="CAAALY010003616">
    <property type="protein sequence ID" value="VEL08300.1"/>
    <property type="molecule type" value="Genomic_DNA"/>
</dbReference>
<dbReference type="AlphaFoldDB" id="A0A3S5A6I0"/>